<protein>
    <submittedName>
        <fullName evidence="10">Amine dehydrogenase</fullName>
    </submittedName>
</protein>
<dbReference type="Pfam" id="PF06433">
    <property type="entry name" value="Me-amine-dh_H"/>
    <property type="match status" value="1"/>
</dbReference>
<dbReference type="Gene3D" id="2.130.10.10">
    <property type="entry name" value="YVTN repeat-like/Quinoprotein amine dehydrogenase"/>
    <property type="match status" value="1"/>
</dbReference>
<comment type="caution">
    <text evidence="10">The sequence shown here is derived from an EMBL/GenBank/DDBJ whole genome shotgun (WGS) entry which is preliminary data.</text>
</comment>
<keyword evidence="6" id="KW-0249">Electron transport</keyword>
<dbReference type="Proteomes" id="UP000234190">
    <property type="component" value="Unassembled WGS sequence"/>
</dbReference>
<dbReference type="GO" id="GO:0030058">
    <property type="term" value="F:aliphatic amine dehydrogenase activity"/>
    <property type="evidence" value="ECO:0007669"/>
    <property type="project" value="InterPro"/>
</dbReference>
<dbReference type="EMBL" id="PDNW01000014">
    <property type="protein sequence ID" value="PLC48944.1"/>
    <property type="molecule type" value="Genomic_DNA"/>
</dbReference>
<dbReference type="InterPro" id="IPR011044">
    <property type="entry name" value="Quino_amine_DH_bsu"/>
</dbReference>
<evidence type="ECO:0000256" key="7">
    <source>
        <dbReference type="ARBA" id="ARBA00023002"/>
    </source>
</evidence>
<dbReference type="SUPFAM" id="SSF50969">
    <property type="entry name" value="YVTN repeat-like/Quinoprotein amine dehydrogenase"/>
    <property type="match status" value="1"/>
</dbReference>
<evidence type="ECO:0000256" key="2">
    <source>
        <dbReference type="ARBA" id="ARBA00010548"/>
    </source>
</evidence>
<evidence type="ECO:0000256" key="9">
    <source>
        <dbReference type="SAM" id="SignalP"/>
    </source>
</evidence>
<dbReference type="AlphaFoldDB" id="A0A2N4U1Q2"/>
<comment type="subcellular location">
    <subcellularLocation>
        <location evidence="1">Periplasm</location>
    </subcellularLocation>
</comment>
<feature type="disulfide bond" evidence="8">
    <location>
        <begin position="187"/>
        <end position="204"/>
    </location>
</feature>
<comment type="similarity">
    <text evidence="2">Belongs to the aromatic amine dehydrogenase heavy chain family.</text>
</comment>
<keyword evidence="8" id="KW-1015">Disulfide bond</keyword>
<dbReference type="InterPro" id="IPR015943">
    <property type="entry name" value="WD40/YVTN_repeat-like_dom_sf"/>
</dbReference>
<sequence length="397" mass="43242">MITVFRRKPGAAKLLAMATLLTASGIASGQQQAPLETLSGGHKLSNDASHRIYVMDSVFQHLTESRLNIYDGATGKFLGMVPTSYNGHMQVSKDGKNIYTMTTYHERVTRGKRTDVVEIWDGSALTFKKEIIIPAKRAQALNYNGIFRQTTDGEFIVLQNATPATSITVVDVAKEKFATEITSTAGCWSVIPLPNKPRSFMTICGDGSLLSINLDAEGKVASQHRSTRMFPVQDDPIFIAPGLLNDKAYFVSFHGNVYTADLHGNEIKFEPVWSLLSEADKAKGWVPGGYNLIDVEQASKRLYVFMHPDGKEGSHKNPAAEIWVYDLASKTRIARVPGRDALSMSIVQGASPRLLTLDGGNVNIYDISAVQPEYLKTIEGAGEAALQVLPHPGSGGK</sequence>
<keyword evidence="5" id="KW-0574">Periplasm</keyword>
<evidence type="ECO:0000313" key="11">
    <source>
        <dbReference type="Proteomes" id="UP000234190"/>
    </source>
</evidence>
<evidence type="ECO:0000256" key="8">
    <source>
        <dbReference type="PIRSR" id="PIRSR609451-50"/>
    </source>
</evidence>
<accession>A0A2N4U1Q2</accession>
<keyword evidence="4 9" id="KW-0732">Signal</keyword>
<feature type="chain" id="PRO_5014710560" evidence="9">
    <location>
        <begin position="30"/>
        <end position="397"/>
    </location>
</feature>
<evidence type="ECO:0000256" key="1">
    <source>
        <dbReference type="ARBA" id="ARBA00004418"/>
    </source>
</evidence>
<keyword evidence="7" id="KW-0560">Oxidoreductase</keyword>
<evidence type="ECO:0000313" key="10">
    <source>
        <dbReference type="EMBL" id="PLC48944.1"/>
    </source>
</evidence>
<proteinExistence type="inferred from homology"/>
<dbReference type="OrthoDB" id="185182at2"/>
<keyword evidence="3" id="KW-0813">Transport</keyword>
<dbReference type="GO" id="GO:0042597">
    <property type="term" value="C:periplasmic space"/>
    <property type="evidence" value="ECO:0007669"/>
    <property type="project" value="UniProtKB-SubCell"/>
</dbReference>
<evidence type="ECO:0000256" key="5">
    <source>
        <dbReference type="ARBA" id="ARBA00022764"/>
    </source>
</evidence>
<gene>
    <name evidence="10" type="ORF">CR159_15425</name>
</gene>
<evidence type="ECO:0000256" key="6">
    <source>
        <dbReference type="ARBA" id="ARBA00022982"/>
    </source>
</evidence>
<keyword evidence="11" id="KW-1185">Reference proteome</keyword>
<dbReference type="InterPro" id="IPR009451">
    <property type="entry name" value="Metamine_DH_Hvc"/>
</dbReference>
<feature type="signal peptide" evidence="9">
    <location>
        <begin position="1"/>
        <end position="29"/>
    </location>
</feature>
<evidence type="ECO:0000256" key="4">
    <source>
        <dbReference type="ARBA" id="ARBA00022729"/>
    </source>
</evidence>
<name>A0A2N4U1Q2_9BURK</name>
<organism evidence="10 11">
    <name type="scientific">Pollutimonas subterranea</name>
    <dbReference type="NCBI Taxonomy" id="2045210"/>
    <lineage>
        <taxon>Bacteria</taxon>
        <taxon>Pseudomonadati</taxon>
        <taxon>Pseudomonadota</taxon>
        <taxon>Betaproteobacteria</taxon>
        <taxon>Burkholderiales</taxon>
        <taxon>Alcaligenaceae</taxon>
        <taxon>Pollutimonas</taxon>
    </lineage>
</organism>
<reference evidence="10 11" key="1">
    <citation type="submission" date="2017-10" db="EMBL/GenBank/DDBJ databases">
        <title>Two draft genome sequences of Pusillimonas sp. strains isolated from a nitrate- and radionuclide-contaminated groundwater in Russia.</title>
        <authorList>
            <person name="Grouzdev D.S."/>
            <person name="Tourova T.P."/>
            <person name="Goeva M.A."/>
            <person name="Babich T.L."/>
            <person name="Sokolova D.S."/>
            <person name="Abdullin R."/>
            <person name="Poltaraus A.B."/>
            <person name="Toshchakov S.V."/>
            <person name="Nazina T.N."/>
        </authorList>
    </citation>
    <scope>NUCLEOTIDE SEQUENCE [LARGE SCALE GENOMIC DNA]</scope>
    <source>
        <strain evidence="10 11">JR1/69-3-13</strain>
    </source>
</reference>
<dbReference type="RefSeq" id="WP_102074863.1">
    <property type="nucleotide sequence ID" value="NZ_PDNW01000014.1"/>
</dbReference>
<evidence type="ECO:0000256" key="3">
    <source>
        <dbReference type="ARBA" id="ARBA00022448"/>
    </source>
</evidence>